<evidence type="ECO:0000256" key="3">
    <source>
        <dbReference type="ARBA" id="ARBA00016774"/>
    </source>
</evidence>
<dbReference type="OrthoDB" id="420518at2759"/>
<keyword evidence="9" id="KW-1185">Reference proteome</keyword>
<dbReference type="GO" id="GO:0005829">
    <property type="term" value="C:cytosol"/>
    <property type="evidence" value="ECO:0007669"/>
    <property type="project" value="TreeGrafter"/>
</dbReference>
<dbReference type="Proteomes" id="UP001150925">
    <property type="component" value="Unassembled WGS sequence"/>
</dbReference>
<evidence type="ECO:0000256" key="6">
    <source>
        <dbReference type="PIRSR" id="PIRSR614186-1"/>
    </source>
</evidence>
<feature type="active site" description="Charge relay system" evidence="6">
    <location>
        <position position="152"/>
    </location>
</feature>
<evidence type="ECO:0000256" key="4">
    <source>
        <dbReference type="ARBA" id="ARBA00022487"/>
    </source>
</evidence>
<dbReference type="Pfam" id="PF00756">
    <property type="entry name" value="Esterase"/>
    <property type="match status" value="1"/>
</dbReference>
<organism evidence="8 9">
    <name type="scientific">Dispira parvispora</name>
    <dbReference type="NCBI Taxonomy" id="1520584"/>
    <lineage>
        <taxon>Eukaryota</taxon>
        <taxon>Fungi</taxon>
        <taxon>Fungi incertae sedis</taxon>
        <taxon>Zoopagomycota</taxon>
        <taxon>Kickxellomycotina</taxon>
        <taxon>Dimargaritomycetes</taxon>
        <taxon>Dimargaritales</taxon>
        <taxon>Dimargaritaceae</taxon>
        <taxon>Dispira</taxon>
    </lineage>
</organism>
<keyword evidence="4 7" id="KW-0719">Serine esterase</keyword>
<evidence type="ECO:0000256" key="2">
    <source>
        <dbReference type="ARBA" id="ARBA00012479"/>
    </source>
</evidence>
<evidence type="ECO:0000313" key="9">
    <source>
        <dbReference type="Proteomes" id="UP001150925"/>
    </source>
</evidence>
<reference evidence="8" key="1">
    <citation type="submission" date="2022-07" db="EMBL/GenBank/DDBJ databases">
        <title>Phylogenomic reconstructions and comparative analyses of Kickxellomycotina fungi.</title>
        <authorList>
            <person name="Reynolds N.K."/>
            <person name="Stajich J.E."/>
            <person name="Barry K."/>
            <person name="Grigoriev I.V."/>
            <person name="Crous P."/>
            <person name="Smith M.E."/>
        </authorList>
    </citation>
    <scope>NUCLEOTIDE SEQUENCE</scope>
    <source>
        <strain evidence="8">RSA 1196</strain>
    </source>
</reference>
<dbReference type="InterPro" id="IPR014186">
    <property type="entry name" value="S-formylglutathione_hydrol"/>
</dbReference>
<comment type="similarity">
    <text evidence="1 7">Belongs to the esterase D family.</text>
</comment>
<name>A0A9W8AUE6_9FUNG</name>
<comment type="subcellular location">
    <subcellularLocation>
        <location evidence="7">Cytoplasm</location>
    </subcellularLocation>
</comment>
<comment type="catalytic activity">
    <reaction evidence="7">
        <text>S-formylglutathione + H2O = formate + glutathione + H(+)</text>
        <dbReference type="Rhea" id="RHEA:14961"/>
        <dbReference type="ChEBI" id="CHEBI:15377"/>
        <dbReference type="ChEBI" id="CHEBI:15378"/>
        <dbReference type="ChEBI" id="CHEBI:15740"/>
        <dbReference type="ChEBI" id="CHEBI:57688"/>
        <dbReference type="ChEBI" id="CHEBI:57925"/>
        <dbReference type="EC" id="3.1.2.12"/>
    </reaction>
</comment>
<keyword evidence="7" id="KW-0963">Cytoplasm</keyword>
<dbReference type="SUPFAM" id="SSF53474">
    <property type="entry name" value="alpha/beta-Hydrolases"/>
    <property type="match status" value="1"/>
</dbReference>
<gene>
    <name evidence="8" type="ORF">IWQ62_001707</name>
</gene>
<evidence type="ECO:0000256" key="1">
    <source>
        <dbReference type="ARBA" id="ARBA00005622"/>
    </source>
</evidence>
<evidence type="ECO:0000313" key="8">
    <source>
        <dbReference type="EMBL" id="KAJ1967682.1"/>
    </source>
</evidence>
<keyword evidence="5 7" id="KW-0378">Hydrolase</keyword>
<dbReference type="Gene3D" id="3.40.50.1820">
    <property type="entry name" value="alpha/beta hydrolase"/>
    <property type="match status" value="1"/>
</dbReference>
<protein>
    <recommendedName>
        <fullName evidence="3 7">S-formylglutathione hydrolase</fullName>
        <ecNumber evidence="2 7">3.1.2.12</ecNumber>
    </recommendedName>
</protein>
<dbReference type="GO" id="GO:0052689">
    <property type="term" value="F:carboxylic ester hydrolase activity"/>
    <property type="evidence" value="ECO:0007669"/>
    <property type="project" value="UniProtKB-KW"/>
</dbReference>
<dbReference type="GO" id="GO:0046294">
    <property type="term" value="P:formaldehyde catabolic process"/>
    <property type="evidence" value="ECO:0007669"/>
    <property type="project" value="InterPro"/>
</dbReference>
<comment type="function">
    <text evidence="7">Serine hydrolase involved in the detoxification of formaldehyde.</text>
</comment>
<feature type="active site" description="Charge relay system" evidence="6">
    <location>
        <position position="230"/>
    </location>
</feature>
<evidence type="ECO:0000256" key="7">
    <source>
        <dbReference type="RuleBase" id="RU363068"/>
    </source>
</evidence>
<dbReference type="FunFam" id="3.40.50.1820:FF:000002">
    <property type="entry name" value="S-formylglutathione hydrolase"/>
    <property type="match status" value="1"/>
</dbReference>
<dbReference type="EC" id="3.1.2.12" evidence="2 7"/>
<proteinExistence type="inferred from homology"/>
<dbReference type="GO" id="GO:0018738">
    <property type="term" value="F:S-formylglutathione hydrolase activity"/>
    <property type="evidence" value="ECO:0007669"/>
    <property type="project" value="UniProtKB-EC"/>
</dbReference>
<dbReference type="InterPro" id="IPR029058">
    <property type="entry name" value="AB_hydrolase_fold"/>
</dbReference>
<comment type="caution">
    <text evidence="8">The sequence shown here is derived from an EMBL/GenBank/DDBJ whole genome shotgun (WGS) entry which is preliminary data.</text>
</comment>
<dbReference type="PANTHER" id="PTHR10061">
    <property type="entry name" value="S-FORMYLGLUTATHIONE HYDROLASE"/>
    <property type="match status" value="1"/>
</dbReference>
<dbReference type="EMBL" id="JANBPY010000299">
    <property type="protein sequence ID" value="KAJ1967682.1"/>
    <property type="molecule type" value="Genomic_DNA"/>
</dbReference>
<dbReference type="NCBIfam" id="TIGR02821">
    <property type="entry name" value="fghA_ester_D"/>
    <property type="match status" value="1"/>
</dbReference>
<dbReference type="InterPro" id="IPR000801">
    <property type="entry name" value="Esterase-like"/>
</dbReference>
<evidence type="ECO:0000256" key="5">
    <source>
        <dbReference type="ARBA" id="ARBA00022801"/>
    </source>
</evidence>
<dbReference type="AlphaFoldDB" id="A0A9W8AUE6"/>
<feature type="active site" description="Charge relay system" evidence="6">
    <location>
        <position position="268"/>
    </location>
</feature>
<dbReference type="PANTHER" id="PTHR10061:SF0">
    <property type="entry name" value="S-FORMYLGLUTATHIONE HYDROLASE"/>
    <property type="match status" value="1"/>
</dbReference>
<sequence>MSSPLRLVSQSRCFQGTVTKYEHDSQVLRCTMKFNVYLPDIKTGDEKLPVLYFLSGLTCTEDNFIQKAGALHSLSEHRVVLVCPDTSPRGVDIEGQDDAWDFGSGAGFYVDATEPKWAPHYNMYSYVTVELPELVNAHLPVDPTRMSIMGHSMGGHGALICALKNPGRYRSVSVFAAICHPSQCPWGIKAFTGYLGKDNKTAWAAYDATALVQRYEGPRLSLLMDQGDQDNFLKEKQLLPEHFIVSVENCRQKQNLIVENRMRPGYDHSYFFIQTFVEEHIHFHSLHLSASI</sequence>
<accession>A0A9W8AUE6</accession>